<dbReference type="Proteomes" id="UP000184185">
    <property type="component" value="Unassembled WGS sequence"/>
</dbReference>
<keyword evidence="2" id="KW-1185">Reference proteome</keyword>
<gene>
    <name evidence="1" type="ORF">SAMN02745725_01769</name>
</gene>
<evidence type="ECO:0000313" key="2">
    <source>
        <dbReference type="Proteomes" id="UP000184185"/>
    </source>
</evidence>
<sequence length="102" mass="11611">MKEFYQGDIIKINGFGNVFLIVSKNAFIKERKMFHVSPIVNTDLINPMNIPINGVEGTEGTVICEEIKLIDPVARVCNKVDRINYWSIINISDAIQGMFEYD</sequence>
<reference evidence="1 2" key="1">
    <citation type="submission" date="2016-11" db="EMBL/GenBank/DDBJ databases">
        <authorList>
            <person name="Jaros S."/>
            <person name="Januszkiewicz K."/>
            <person name="Wedrychowicz H."/>
        </authorList>
    </citation>
    <scope>NUCLEOTIDE SEQUENCE [LARGE SCALE GENOMIC DNA]</scope>
    <source>
        <strain evidence="1 2">DSM 14809</strain>
    </source>
</reference>
<evidence type="ECO:0008006" key="3">
    <source>
        <dbReference type="Google" id="ProtNLM"/>
    </source>
</evidence>
<dbReference type="InterPro" id="IPR011067">
    <property type="entry name" value="Plasmid_toxin/cell-grow_inhib"/>
</dbReference>
<dbReference type="Gene3D" id="2.30.30.110">
    <property type="match status" value="1"/>
</dbReference>
<dbReference type="RefSeq" id="WP_072916320.1">
    <property type="nucleotide sequence ID" value="NZ_FQYQ01000010.1"/>
</dbReference>
<name>A0A1M6GLC1_PSEXY</name>
<organism evidence="1 2">
    <name type="scientific">Pseudobutyrivibrio xylanivorans DSM 14809</name>
    <dbReference type="NCBI Taxonomy" id="1123012"/>
    <lineage>
        <taxon>Bacteria</taxon>
        <taxon>Bacillati</taxon>
        <taxon>Bacillota</taxon>
        <taxon>Clostridia</taxon>
        <taxon>Lachnospirales</taxon>
        <taxon>Lachnospiraceae</taxon>
        <taxon>Pseudobutyrivibrio</taxon>
    </lineage>
</organism>
<protein>
    <recommendedName>
        <fullName evidence="3">mRNA interferase MazF</fullName>
    </recommendedName>
</protein>
<dbReference type="EMBL" id="FQYQ01000010">
    <property type="protein sequence ID" value="SHJ10713.1"/>
    <property type="molecule type" value="Genomic_DNA"/>
</dbReference>
<evidence type="ECO:0000313" key="1">
    <source>
        <dbReference type="EMBL" id="SHJ10713.1"/>
    </source>
</evidence>
<accession>A0A1M6GLC1</accession>
<dbReference type="AlphaFoldDB" id="A0A1M6GLC1"/>
<dbReference type="SUPFAM" id="SSF50118">
    <property type="entry name" value="Cell growth inhibitor/plasmid maintenance toxic component"/>
    <property type="match status" value="1"/>
</dbReference>
<dbReference type="OrthoDB" id="2002983at2"/>
<proteinExistence type="predicted"/>